<accession>A0A0K1JEH6</accession>
<feature type="signal peptide" evidence="1">
    <location>
        <begin position="1"/>
        <end position="29"/>
    </location>
</feature>
<reference evidence="3 4" key="1">
    <citation type="submission" date="2015-03" db="EMBL/GenBank/DDBJ databases">
        <title>Luteipulveratus halotolerans sp. nov., a novel actinobacterium (Dermacoccaceae) from Sarawak, Malaysia.</title>
        <authorList>
            <person name="Juboi H."/>
            <person name="Basik A."/>
            <person name="Shamsul S.S."/>
            <person name="Arnold P."/>
            <person name="Schmitt E.K."/>
            <person name="Sanglier J.-J."/>
            <person name="Yeo T."/>
        </authorList>
    </citation>
    <scope>NUCLEOTIDE SEQUENCE [LARGE SCALE GENOMIC DNA]</scope>
    <source>
        <strain evidence="3 4">MN07-A0370</strain>
    </source>
</reference>
<dbReference type="SUPFAM" id="SSF50952">
    <property type="entry name" value="Soluble quinoprotein glucose dehydrogenase"/>
    <property type="match status" value="1"/>
</dbReference>
<dbReference type="InterPro" id="IPR012938">
    <property type="entry name" value="Glc/Sorbosone_DH"/>
</dbReference>
<dbReference type="Pfam" id="PF07995">
    <property type="entry name" value="GSDH"/>
    <property type="match status" value="1"/>
</dbReference>
<dbReference type="PROSITE" id="PS51257">
    <property type="entry name" value="PROKAR_LIPOPROTEIN"/>
    <property type="match status" value="1"/>
</dbReference>
<evidence type="ECO:0000313" key="3">
    <source>
        <dbReference type="EMBL" id="AKU15104.1"/>
    </source>
</evidence>
<dbReference type="PANTHER" id="PTHR19328">
    <property type="entry name" value="HEDGEHOG-INTERACTING PROTEIN"/>
    <property type="match status" value="1"/>
</dbReference>
<sequence length="395" mass="41690">MIGSRSRRITSALAATAATGLAGTLMACAAEASPTAPPDAAPAAKAATVQTVMTGLNFPWDVAFFKNGDMLMTQRGGKLVLRTAAGVVRTVNAPFSDVYAVGEGGLMGLEIDPTTVHTYFYTCQTYQSAGKPVDVRVIRWRLTNDGSGAVREKTLVSGIPLTSGRHSGCRLRFTPGYRISIGTGDAATGTNPQNLSSLGGKTLRIDPQGGIPADNPYASRTGNARYVMSYGHRNVQGLAVRPGSSQLWSQEQGTDRDDETNVVLRGGNYGYDPVPGYNESVPMTDTTKYPNAVRARWSSGNPTVATSGMTFLQGTGWGRWNGALAVAELKNTGVRVLTLDAAGTVTRDEQLPVLNDTYGRIRTVQNGPGGALWVTTSNGDNADKVLRLAPYAPPA</sequence>
<feature type="domain" description="Glucose/Sorbosone dehydrogenase" evidence="2">
    <location>
        <begin position="56"/>
        <end position="380"/>
    </location>
</feature>
<dbReference type="AlphaFoldDB" id="A0A0K1JEH6"/>
<organism evidence="3 4">
    <name type="scientific">Luteipulveratus mongoliensis</name>
    <dbReference type="NCBI Taxonomy" id="571913"/>
    <lineage>
        <taxon>Bacteria</taxon>
        <taxon>Bacillati</taxon>
        <taxon>Actinomycetota</taxon>
        <taxon>Actinomycetes</taxon>
        <taxon>Micrococcales</taxon>
        <taxon>Dermacoccaceae</taxon>
        <taxon>Luteipulveratus</taxon>
    </lineage>
</organism>
<keyword evidence="1" id="KW-0732">Signal</keyword>
<dbReference type="PATRIC" id="fig|571913.6.peg.657"/>
<dbReference type="PANTHER" id="PTHR19328:SF13">
    <property type="entry name" value="HIPL1 PROTEIN"/>
    <property type="match status" value="1"/>
</dbReference>
<evidence type="ECO:0000256" key="1">
    <source>
        <dbReference type="SAM" id="SignalP"/>
    </source>
</evidence>
<gene>
    <name evidence="3" type="ORF">VV02_03210</name>
</gene>
<name>A0A0K1JEH6_9MICO</name>
<dbReference type="Proteomes" id="UP000066480">
    <property type="component" value="Chromosome"/>
</dbReference>
<keyword evidence="4" id="KW-1185">Reference proteome</keyword>
<dbReference type="Gene3D" id="2.120.10.30">
    <property type="entry name" value="TolB, C-terminal domain"/>
    <property type="match status" value="1"/>
</dbReference>
<dbReference type="RefSeq" id="WP_052589768.1">
    <property type="nucleotide sequence ID" value="NZ_CP011112.1"/>
</dbReference>
<protein>
    <recommendedName>
        <fullName evidence="2">Glucose/Sorbosone dehydrogenase domain-containing protein</fullName>
    </recommendedName>
</protein>
<evidence type="ECO:0000259" key="2">
    <source>
        <dbReference type="Pfam" id="PF07995"/>
    </source>
</evidence>
<dbReference type="EMBL" id="CP011112">
    <property type="protein sequence ID" value="AKU15104.1"/>
    <property type="molecule type" value="Genomic_DNA"/>
</dbReference>
<dbReference type="InterPro" id="IPR011041">
    <property type="entry name" value="Quinoprot_gluc/sorb_DH_b-prop"/>
</dbReference>
<dbReference type="InterPro" id="IPR011042">
    <property type="entry name" value="6-blade_b-propeller_TolB-like"/>
</dbReference>
<proteinExistence type="predicted"/>
<evidence type="ECO:0000313" key="4">
    <source>
        <dbReference type="Proteomes" id="UP000066480"/>
    </source>
</evidence>
<feature type="chain" id="PRO_5005461768" description="Glucose/Sorbosone dehydrogenase domain-containing protein" evidence="1">
    <location>
        <begin position="30"/>
        <end position="395"/>
    </location>
</feature>
<dbReference type="KEGG" id="lmoi:VV02_03210"/>